<keyword evidence="3 6" id="KW-0547">Nucleotide-binding</keyword>
<comment type="similarity">
    <text evidence="7">Belongs to the protein kinase superfamily.</text>
</comment>
<evidence type="ECO:0000256" key="2">
    <source>
        <dbReference type="ARBA" id="ARBA00022679"/>
    </source>
</evidence>
<dbReference type="SMART" id="SM00220">
    <property type="entry name" value="S_TKc"/>
    <property type="match status" value="1"/>
</dbReference>
<dbReference type="AlphaFoldDB" id="A0AA88GBU4"/>
<evidence type="ECO:0000256" key="5">
    <source>
        <dbReference type="ARBA" id="ARBA00022840"/>
    </source>
</evidence>
<evidence type="ECO:0000313" key="9">
    <source>
        <dbReference type="EMBL" id="KAG2373571.1"/>
    </source>
</evidence>
<comment type="caution">
    <text evidence="9">The sequence shown here is derived from an EMBL/GenBank/DDBJ whole genome shotgun (WGS) entry which is preliminary data.</text>
</comment>
<evidence type="ECO:0000256" key="1">
    <source>
        <dbReference type="ARBA" id="ARBA00022527"/>
    </source>
</evidence>
<dbReference type="Pfam" id="PF00069">
    <property type="entry name" value="Pkinase"/>
    <property type="match status" value="1"/>
</dbReference>
<dbReference type="Proteomes" id="UP000816034">
    <property type="component" value="Unassembled WGS sequence"/>
</dbReference>
<keyword evidence="1 7" id="KW-0723">Serine/threonine-protein kinase</keyword>
<keyword evidence="2" id="KW-0808">Transferase</keyword>
<keyword evidence="10" id="KW-1185">Reference proteome</keyword>
<dbReference type="FunFam" id="1.10.510.10:FF:000624">
    <property type="entry name" value="Mitogen-activated protein kinase"/>
    <property type="match status" value="1"/>
</dbReference>
<sequence length="408" mass="46579">MMLDETPEITAPLELPLYQKKLITYNVDSTTNVTLPTRYEPVKDEKTGQICILGQGGYGIVIAARDRHRHNELVAIKKIGDVFNVAPYRMLREVIIMKHLHGHPNIVELIDIFVPGQTLQEMNDLYIVLGMMNGGDLKQLMSQTLQQGGISLQTIKDIMCQLLSALYYMHSAGILHRDLKPSNVLVSNTGDPATTQYRLCDFGLSTKEESDPVTNQESMYVVTRYYRPPEVILQYEIQSSAIDAWSAGCIFAELLYLLPPKPQRRPLFVARKSGSNIQGIEEHLNLIVSLLGKPDMSDVKGTANGVKYFERLFGHYPTEGLDLRQIFTSAPPEALDLLRKFLTWNPEKRISFEQAVQHPFLKGNQFINLTRHEKKIDFEIEKKADTATFKWMFYQEVIEWAKRNGELF</sequence>
<dbReference type="Gene3D" id="3.30.200.20">
    <property type="entry name" value="Phosphorylase Kinase, domain 1"/>
    <property type="match status" value="1"/>
</dbReference>
<dbReference type="PROSITE" id="PS50011">
    <property type="entry name" value="PROTEIN_KINASE_DOM"/>
    <property type="match status" value="1"/>
</dbReference>
<evidence type="ECO:0000256" key="7">
    <source>
        <dbReference type="RuleBase" id="RU000304"/>
    </source>
</evidence>
<evidence type="ECO:0000256" key="4">
    <source>
        <dbReference type="ARBA" id="ARBA00022777"/>
    </source>
</evidence>
<feature type="domain" description="Protein kinase" evidence="8">
    <location>
        <begin position="47"/>
        <end position="361"/>
    </location>
</feature>
<dbReference type="PROSITE" id="PS00107">
    <property type="entry name" value="PROTEIN_KINASE_ATP"/>
    <property type="match status" value="1"/>
</dbReference>
<keyword evidence="4" id="KW-0418">Kinase</keyword>
<dbReference type="EMBL" id="PYSW02000053">
    <property type="protein sequence ID" value="KAG2373571.1"/>
    <property type="molecule type" value="Genomic_DNA"/>
</dbReference>
<evidence type="ECO:0000256" key="3">
    <source>
        <dbReference type="ARBA" id="ARBA00022741"/>
    </source>
</evidence>
<organism evidence="9 10">
    <name type="scientific">Naegleria lovaniensis</name>
    <name type="common">Amoeba</name>
    <dbReference type="NCBI Taxonomy" id="51637"/>
    <lineage>
        <taxon>Eukaryota</taxon>
        <taxon>Discoba</taxon>
        <taxon>Heterolobosea</taxon>
        <taxon>Tetramitia</taxon>
        <taxon>Eutetramitia</taxon>
        <taxon>Vahlkampfiidae</taxon>
        <taxon>Naegleria</taxon>
    </lineage>
</organism>
<evidence type="ECO:0000259" key="8">
    <source>
        <dbReference type="PROSITE" id="PS50011"/>
    </source>
</evidence>
<feature type="binding site" evidence="6">
    <location>
        <position position="78"/>
    </location>
    <ligand>
        <name>ATP</name>
        <dbReference type="ChEBI" id="CHEBI:30616"/>
    </ligand>
</feature>
<dbReference type="RefSeq" id="XP_044542745.1">
    <property type="nucleotide sequence ID" value="XM_044687756.1"/>
</dbReference>
<accession>A0AA88GBU4</accession>
<dbReference type="GeneID" id="68104488"/>
<dbReference type="InterPro" id="IPR011009">
    <property type="entry name" value="Kinase-like_dom_sf"/>
</dbReference>
<name>A0AA88GBU4_NAELO</name>
<evidence type="ECO:0000256" key="6">
    <source>
        <dbReference type="PROSITE-ProRule" id="PRU10141"/>
    </source>
</evidence>
<dbReference type="Gene3D" id="1.10.510.10">
    <property type="entry name" value="Transferase(Phosphotransferase) domain 1"/>
    <property type="match status" value="1"/>
</dbReference>
<dbReference type="GO" id="GO:0004674">
    <property type="term" value="F:protein serine/threonine kinase activity"/>
    <property type="evidence" value="ECO:0007669"/>
    <property type="project" value="UniProtKB-KW"/>
</dbReference>
<evidence type="ECO:0000313" key="10">
    <source>
        <dbReference type="Proteomes" id="UP000816034"/>
    </source>
</evidence>
<gene>
    <name evidence="9" type="ORF">C9374_012034</name>
</gene>
<keyword evidence="5 6" id="KW-0067">ATP-binding</keyword>
<proteinExistence type="inferred from homology"/>
<dbReference type="PANTHER" id="PTHR24055">
    <property type="entry name" value="MITOGEN-ACTIVATED PROTEIN KINASE"/>
    <property type="match status" value="1"/>
</dbReference>
<dbReference type="GO" id="GO:0005524">
    <property type="term" value="F:ATP binding"/>
    <property type="evidence" value="ECO:0007669"/>
    <property type="project" value="UniProtKB-UniRule"/>
</dbReference>
<reference evidence="9 10" key="1">
    <citation type="journal article" date="2018" name="BMC Genomics">
        <title>The genome of Naegleria lovaniensis, the basis for a comparative approach to unravel pathogenicity factors of the human pathogenic amoeba N. fowleri.</title>
        <authorList>
            <person name="Liechti N."/>
            <person name="Schurch N."/>
            <person name="Bruggmann R."/>
            <person name="Wittwer M."/>
        </authorList>
    </citation>
    <scope>NUCLEOTIDE SEQUENCE [LARGE SCALE GENOMIC DNA]</scope>
    <source>
        <strain evidence="9 10">ATCC 30569</strain>
    </source>
</reference>
<dbReference type="InterPro" id="IPR017441">
    <property type="entry name" value="Protein_kinase_ATP_BS"/>
</dbReference>
<dbReference type="PROSITE" id="PS00108">
    <property type="entry name" value="PROTEIN_KINASE_ST"/>
    <property type="match status" value="1"/>
</dbReference>
<dbReference type="InterPro" id="IPR050117">
    <property type="entry name" value="MAPK"/>
</dbReference>
<dbReference type="SUPFAM" id="SSF56112">
    <property type="entry name" value="Protein kinase-like (PK-like)"/>
    <property type="match status" value="1"/>
</dbReference>
<dbReference type="InterPro" id="IPR008271">
    <property type="entry name" value="Ser/Thr_kinase_AS"/>
</dbReference>
<dbReference type="InterPro" id="IPR000719">
    <property type="entry name" value="Prot_kinase_dom"/>
</dbReference>
<protein>
    <recommendedName>
        <fullName evidence="8">Protein kinase domain-containing protein</fullName>
    </recommendedName>
</protein>